<dbReference type="RefSeq" id="WP_055472401.1">
    <property type="nucleotide sequence ID" value="NZ_JBEZHZ010000095.1"/>
</dbReference>
<comment type="caution">
    <text evidence="2">The sequence shown here is derived from an EMBL/GenBank/DDBJ whole genome shotgun (WGS) entry which is preliminary data.</text>
</comment>
<evidence type="ECO:0000256" key="1">
    <source>
        <dbReference type="ARBA" id="ARBA00023002"/>
    </source>
</evidence>
<keyword evidence="1" id="KW-0560">Oxidoreductase</keyword>
<dbReference type="Proteomes" id="UP001611548">
    <property type="component" value="Unassembled WGS sequence"/>
</dbReference>
<dbReference type="EMBL" id="JBIRWE010000001">
    <property type="protein sequence ID" value="MFI1963002.1"/>
    <property type="molecule type" value="Genomic_DNA"/>
</dbReference>
<accession>A0ABW7UNJ7</accession>
<keyword evidence="2" id="KW-0223">Dioxygenase</keyword>
<keyword evidence="3" id="KW-1185">Reference proteome</keyword>
<evidence type="ECO:0000313" key="3">
    <source>
        <dbReference type="Proteomes" id="UP001611548"/>
    </source>
</evidence>
<dbReference type="Gene3D" id="3.60.130.10">
    <property type="entry name" value="Clavaminate synthase-like"/>
    <property type="match status" value="1"/>
</dbReference>
<gene>
    <name evidence="2" type="ORF">ACH429_02465</name>
</gene>
<dbReference type="SUPFAM" id="SSF51197">
    <property type="entry name" value="Clavaminate synthase-like"/>
    <property type="match status" value="1"/>
</dbReference>
<dbReference type="GO" id="GO:0051213">
    <property type="term" value="F:dioxygenase activity"/>
    <property type="evidence" value="ECO:0007669"/>
    <property type="project" value="UniProtKB-KW"/>
</dbReference>
<dbReference type="InterPro" id="IPR042098">
    <property type="entry name" value="TauD-like_sf"/>
</dbReference>
<reference evidence="2 3" key="1">
    <citation type="submission" date="2024-10" db="EMBL/GenBank/DDBJ databases">
        <title>The Natural Products Discovery Center: Release of the First 8490 Sequenced Strains for Exploring Actinobacteria Biosynthetic Diversity.</title>
        <authorList>
            <person name="Kalkreuter E."/>
            <person name="Kautsar S.A."/>
            <person name="Yang D."/>
            <person name="Bader C.D."/>
            <person name="Teijaro C.N."/>
            <person name="Fluegel L."/>
            <person name="Davis C.M."/>
            <person name="Simpson J.R."/>
            <person name="Lauterbach L."/>
            <person name="Steele A.D."/>
            <person name="Gui C."/>
            <person name="Meng S."/>
            <person name="Li G."/>
            <person name="Viehrig K."/>
            <person name="Ye F."/>
            <person name="Su P."/>
            <person name="Kiefer A.F."/>
            <person name="Nichols A."/>
            <person name="Cepeda A.J."/>
            <person name="Yan W."/>
            <person name="Fan B."/>
            <person name="Jiang Y."/>
            <person name="Adhikari A."/>
            <person name="Zheng C.-J."/>
            <person name="Schuster L."/>
            <person name="Cowan T.M."/>
            <person name="Smanski M.J."/>
            <person name="Chevrette M.G."/>
            <person name="De Carvalho L.P.S."/>
            <person name="Shen B."/>
        </authorList>
    </citation>
    <scope>NUCLEOTIDE SEQUENCE [LARGE SCALE GENOMIC DNA]</scope>
    <source>
        <strain evidence="2 3">NPDC020327</strain>
    </source>
</reference>
<sequence>MRTLPALDLTSEQQQRLAELVEQVLHNCPGQTEFRYVSYIRGHLTVRSELGFASAAFAAAGGKAVHLRNLPQFDDVERSKILCLLLGEAIGTAVAYAEYNHSYITDIRPTTLSEEKSSGLELLSMHNDLAWANDNCRPRTLVLVPHIATGEVPKTLLAPALDILDLLSEKTKEVLRRPWFEARSGSALTWGYERVRRMELLVEAEGQPPVLRLNFGTFTPAANLGAEDTERAVRAQEELGQAALEVGRRLGIAIQKGESLLVPNDHCMHGRDTIEPGTCERLLLRSYVLPDGVAACHGSSLVQLSS</sequence>
<name>A0ABW7UNJ7_9ACTN</name>
<protein>
    <submittedName>
        <fullName evidence="2">TauD/TfdA family dioxygenase</fullName>
    </submittedName>
</protein>
<evidence type="ECO:0000313" key="2">
    <source>
        <dbReference type="EMBL" id="MFI1963002.1"/>
    </source>
</evidence>
<proteinExistence type="predicted"/>
<organism evidence="2 3">
    <name type="scientific">Streptomyces pathocidini</name>
    <dbReference type="NCBI Taxonomy" id="1650571"/>
    <lineage>
        <taxon>Bacteria</taxon>
        <taxon>Bacillati</taxon>
        <taxon>Actinomycetota</taxon>
        <taxon>Actinomycetes</taxon>
        <taxon>Kitasatosporales</taxon>
        <taxon>Streptomycetaceae</taxon>
        <taxon>Streptomyces</taxon>
    </lineage>
</organism>